<evidence type="ECO:0000256" key="1">
    <source>
        <dbReference type="SAM" id="MobiDB-lite"/>
    </source>
</evidence>
<sequence length="62" mass="6956">MTNKPHPDDIPPEPIPPWAGPRMTPGGPMSPLQQLYVERIAAWEWRQLQRCIQADKPNGGSP</sequence>
<gene>
    <name evidence="2" type="ORF">GALL_245010</name>
</gene>
<evidence type="ECO:0000313" key="2">
    <source>
        <dbReference type="EMBL" id="OIQ93541.1"/>
    </source>
</evidence>
<dbReference type="EMBL" id="MLJW01000205">
    <property type="protein sequence ID" value="OIQ93541.1"/>
    <property type="molecule type" value="Genomic_DNA"/>
</dbReference>
<dbReference type="AlphaFoldDB" id="A0A1J5RZL5"/>
<protein>
    <submittedName>
        <fullName evidence="2">Uncharacterized protein</fullName>
    </submittedName>
</protein>
<organism evidence="2">
    <name type="scientific">mine drainage metagenome</name>
    <dbReference type="NCBI Taxonomy" id="410659"/>
    <lineage>
        <taxon>unclassified sequences</taxon>
        <taxon>metagenomes</taxon>
        <taxon>ecological metagenomes</taxon>
    </lineage>
</organism>
<name>A0A1J5RZL5_9ZZZZ</name>
<feature type="region of interest" description="Disordered" evidence="1">
    <location>
        <begin position="1"/>
        <end position="31"/>
    </location>
</feature>
<comment type="caution">
    <text evidence="2">The sequence shown here is derived from an EMBL/GenBank/DDBJ whole genome shotgun (WGS) entry which is preliminary data.</text>
</comment>
<proteinExistence type="predicted"/>
<reference evidence="2" key="1">
    <citation type="submission" date="2016-10" db="EMBL/GenBank/DDBJ databases">
        <title>Sequence of Gallionella enrichment culture.</title>
        <authorList>
            <person name="Poehlein A."/>
            <person name="Muehling M."/>
            <person name="Daniel R."/>
        </authorList>
    </citation>
    <scope>NUCLEOTIDE SEQUENCE</scope>
</reference>
<accession>A0A1J5RZL5</accession>